<comment type="caution">
    <text evidence="7">The sequence shown here is derived from an EMBL/GenBank/DDBJ whole genome shotgun (WGS) entry which is preliminary data.</text>
</comment>
<dbReference type="Pfam" id="PF01753">
    <property type="entry name" value="zf-MYND"/>
    <property type="match status" value="1"/>
</dbReference>
<dbReference type="OrthoDB" id="265717at2759"/>
<keyword evidence="3" id="KW-0862">Zinc</keyword>
<dbReference type="SUPFAM" id="SSF144232">
    <property type="entry name" value="HIT/MYND zinc finger-like"/>
    <property type="match status" value="1"/>
</dbReference>
<name>A0A8S0X4D4_CYCAE</name>
<protein>
    <recommendedName>
        <fullName evidence="6">MYND-type domain-containing protein</fullName>
    </recommendedName>
</protein>
<reference evidence="7 8" key="1">
    <citation type="submission" date="2020-01" db="EMBL/GenBank/DDBJ databases">
        <authorList>
            <person name="Gupta K D."/>
        </authorList>
    </citation>
    <scope>NUCLEOTIDE SEQUENCE [LARGE SCALE GENOMIC DNA]</scope>
</reference>
<sequence length="245" mass="27988">MTDATEPQPQPQDFRFSLRDLTHFPTLSLLPKDNDPSGSVDLSYYEDPGDEPDGISDPVKHWCLLVQIVYHTATDKELIYNVRDREGKNFFVVFYREGESLQLPGKKEKESGGGKGGGGERPWQKYCKPGNCMAVMYACSHVFEDGALGVQVTESENVKSFPCSLDTFLLLGDELEEPPTKPKQCSACDKPGPHKCARCSVRQYCGKDCQTNDWKERHKNECAAFQQINAWRERDWREFDEYWID</sequence>
<evidence type="ECO:0000256" key="2">
    <source>
        <dbReference type="ARBA" id="ARBA00022771"/>
    </source>
</evidence>
<dbReference type="GO" id="GO:0008270">
    <property type="term" value="F:zinc ion binding"/>
    <property type="evidence" value="ECO:0007669"/>
    <property type="project" value="UniProtKB-KW"/>
</dbReference>
<dbReference type="InterPro" id="IPR002893">
    <property type="entry name" value="Znf_MYND"/>
</dbReference>
<evidence type="ECO:0000256" key="3">
    <source>
        <dbReference type="ARBA" id="ARBA00022833"/>
    </source>
</evidence>
<dbReference type="EMBL" id="CACVBS010000056">
    <property type="protein sequence ID" value="CAA7266782.1"/>
    <property type="molecule type" value="Genomic_DNA"/>
</dbReference>
<dbReference type="PROSITE" id="PS01360">
    <property type="entry name" value="ZF_MYND_1"/>
    <property type="match status" value="1"/>
</dbReference>
<gene>
    <name evidence="7" type="ORF">AAE3_LOCUS8937</name>
</gene>
<keyword evidence="1" id="KW-0479">Metal-binding</keyword>
<evidence type="ECO:0000313" key="7">
    <source>
        <dbReference type="EMBL" id="CAA7266782.1"/>
    </source>
</evidence>
<evidence type="ECO:0000256" key="4">
    <source>
        <dbReference type="PROSITE-ProRule" id="PRU00134"/>
    </source>
</evidence>
<feature type="region of interest" description="Disordered" evidence="5">
    <location>
        <begin position="27"/>
        <end position="52"/>
    </location>
</feature>
<proteinExistence type="predicted"/>
<evidence type="ECO:0000256" key="1">
    <source>
        <dbReference type="ARBA" id="ARBA00022723"/>
    </source>
</evidence>
<evidence type="ECO:0000313" key="8">
    <source>
        <dbReference type="Proteomes" id="UP000467700"/>
    </source>
</evidence>
<dbReference type="Gene3D" id="6.10.140.2220">
    <property type="match status" value="1"/>
</dbReference>
<keyword evidence="8" id="KW-1185">Reference proteome</keyword>
<evidence type="ECO:0000256" key="5">
    <source>
        <dbReference type="SAM" id="MobiDB-lite"/>
    </source>
</evidence>
<dbReference type="AlphaFoldDB" id="A0A8S0X4D4"/>
<dbReference type="PROSITE" id="PS50865">
    <property type="entry name" value="ZF_MYND_2"/>
    <property type="match status" value="1"/>
</dbReference>
<organism evidence="7 8">
    <name type="scientific">Cyclocybe aegerita</name>
    <name type="common">Black poplar mushroom</name>
    <name type="synonym">Agrocybe aegerita</name>
    <dbReference type="NCBI Taxonomy" id="1973307"/>
    <lineage>
        <taxon>Eukaryota</taxon>
        <taxon>Fungi</taxon>
        <taxon>Dikarya</taxon>
        <taxon>Basidiomycota</taxon>
        <taxon>Agaricomycotina</taxon>
        <taxon>Agaricomycetes</taxon>
        <taxon>Agaricomycetidae</taxon>
        <taxon>Agaricales</taxon>
        <taxon>Agaricineae</taxon>
        <taxon>Bolbitiaceae</taxon>
        <taxon>Cyclocybe</taxon>
    </lineage>
</organism>
<evidence type="ECO:0000259" key="6">
    <source>
        <dbReference type="PROSITE" id="PS50865"/>
    </source>
</evidence>
<accession>A0A8S0X4D4</accession>
<feature type="domain" description="MYND-type" evidence="6">
    <location>
        <begin position="185"/>
        <end position="222"/>
    </location>
</feature>
<keyword evidence="2 4" id="KW-0863">Zinc-finger</keyword>
<dbReference type="Proteomes" id="UP000467700">
    <property type="component" value="Unassembled WGS sequence"/>
</dbReference>